<organism evidence="3 4">
    <name type="scientific">Teichococcus coralli</name>
    <dbReference type="NCBI Taxonomy" id="2545983"/>
    <lineage>
        <taxon>Bacteria</taxon>
        <taxon>Pseudomonadati</taxon>
        <taxon>Pseudomonadota</taxon>
        <taxon>Alphaproteobacteria</taxon>
        <taxon>Acetobacterales</taxon>
        <taxon>Roseomonadaceae</taxon>
        <taxon>Roseomonas</taxon>
    </lineage>
</organism>
<keyword evidence="2" id="KW-0732">Signal</keyword>
<evidence type="ECO:0000313" key="4">
    <source>
        <dbReference type="Proteomes" id="UP000460715"/>
    </source>
</evidence>
<protein>
    <submittedName>
        <fullName evidence="3">Uncharacterized protein</fullName>
    </submittedName>
</protein>
<dbReference type="PROSITE" id="PS51257">
    <property type="entry name" value="PROKAR_LIPOPROTEIN"/>
    <property type="match status" value="1"/>
</dbReference>
<dbReference type="Proteomes" id="UP000460715">
    <property type="component" value="Unassembled WGS sequence"/>
</dbReference>
<feature type="chain" id="PRO_5032745971" evidence="2">
    <location>
        <begin position="26"/>
        <end position="68"/>
    </location>
</feature>
<gene>
    <name evidence="3" type="ORF">E0493_21735</name>
</gene>
<reference evidence="3 4" key="1">
    <citation type="submission" date="2019-03" db="EMBL/GenBank/DDBJ databases">
        <title>Roseomonas sp. a novel Roseomonas species isolated from Sea whip Gorgonian.</title>
        <authorList>
            <person name="Li F."/>
            <person name="Pan X."/>
            <person name="Huang S."/>
            <person name="Li Z."/>
            <person name="Meng B."/>
        </authorList>
    </citation>
    <scope>NUCLEOTIDE SEQUENCE [LARGE SCALE GENOMIC DNA]</scope>
    <source>
        <strain evidence="3 4">M0104</strain>
    </source>
</reference>
<dbReference type="AlphaFoldDB" id="A0A845BEH3"/>
<dbReference type="OrthoDB" id="7284082at2"/>
<comment type="caution">
    <text evidence="3">The sequence shown here is derived from an EMBL/GenBank/DDBJ whole genome shotgun (WGS) entry which is preliminary data.</text>
</comment>
<feature type="signal peptide" evidence="2">
    <location>
        <begin position="1"/>
        <end position="25"/>
    </location>
</feature>
<evidence type="ECO:0000256" key="1">
    <source>
        <dbReference type="SAM" id="MobiDB-lite"/>
    </source>
</evidence>
<sequence length="68" mass="6663">MRVLLRLAAPALTALLAACSGGTSAPDASVGGTTMRSIEGNPAGVAPLRPEPGDIWGDGLLAPVAPGR</sequence>
<evidence type="ECO:0000313" key="3">
    <source>
        <dbReference type="EMBL" id="MXP65973.1"/>
    </source>
</evidence>
<proteinExistence type="predicted"/>
<accession>A0A845BEH3</accession>
<keyword evidence="4" id="KW-1185">Reference proteome</keyword>
<dbReference type="RefSeq" id="WP_160939379.1">
    <property type="nucleotide sequence ID" value="NZ_SNVJ01000033.1"/>
</dbReference>
<evidence type="ECO:0000256" key="2">
    <source>
        <dbReference type="SAM" id="SignalP"/>
    </source>
</evidence>
<feature type="region of interest" description="Disordered" evidence="1">
    <location>
        <begin position="21"/>
        <end position="57"/>
    </location>
</feature>
<dbReference type="EMBL" id="SNVJ01000033">
    <property type="protein sequence ID" value="MXP65973.1"/>
    <property type="molecule type" value="Genomic_DNA"/>
</dbReference>
<name>A0A845BEH3_9PROT</name>